<protein>
    <submittedName>
        <fullName evidence="1">Uncharacterized protein</fullName>
    </submittedName>
</protein>
<gene>
    <name evidence="1" type="ORF">M947_04505</name>
</gene>
<dbReference type="PATRIC" id="fig|1172190.3.peg.879"/>
<dbReference type="STRING" id="1172190.M947_04505"/>
<dbReference type="RefSeq" id="WP_021287172.1">
    <property type="nucleotide sequence ID" value="NZ_AUPZ01000005.1"/>
</dbReference>
<evidence type="ECO:0000313" key="2">
    <source>
        <dbReference type="Proteomes" id="UP000015520"/>
    </source>
</evidence>
<dbReference type="OrthoDB" id="5347385at2"/>
<proteinExistence type="predicted"/>
<evidence type="ECO:0000313" key="1">
    <source>
        <dbReference type="EMBL" id="EQB39844.1"/>
    </source>
</evidence>
<sequence length="230" mass="26993">MYSDNFYKSFINESINPFILFNNEGKLLDFNYEAEILFNSISPKEIFELTLKHSPYNFGFERKYIHLKYAKMKYYAILIGYLDDEHIAIELYKQVDIEKEVAKIEDVQQTNIFSLIDIAKNTNFDFTKTTITGEYDTSIPEIKVNINNFLLTLNECFKLFIESKQVKISVHVKVGEYEVIDAKRYSIAYIKCKANTPIEASHNLERQALKSHINVFEINGYIKLEFPMIL</sequence>
<comment type="caution">
    <text evidence="1">The sequence shown here is derived from an EMBL/GenBank/DDBJ whole genome shotgun (WGS) entry which is preliminary data.</text>
</comment>
<accession>T0KS67</accession>
<dbReference type="AlphaFoldDB" id="T0KS67"/>
<dbReference type="Proteomes" id="UP000015520">
    <property type="component" value="Unassembled WGS sequence"/>
</dbReference>
<name>T0KS67_9BACT</name>
<organism evidence="1 2">
    <name type="scientific">Sulfurimonas hongkongensis</name>
    <dbReference type="NCBI Taxonomy" id="1172190"/>
    <lineage>
        <taxon>Bacteria</taxon>
        <taxon>Pseudomonadati</taxon>
        <taxon>Campylobacterota</taxon>
        <taxon>Epsilonproteobacteria</taxon>
        <taxon>Campylobacterales</taxon>
        <taxon>Sulfurimonadaceae</taxon>
        <taxon>Sulfurimonas</taxon>
    </lineage>
</organism>
<reference evidence="1 2" key="1">
    <citation type="submission" date="2013-07" db="EMBL/GenBank/DDBJ databases">
        <title>Sulfurimonas hongkongensis AST-10 Genome Sequencing.</title>
        <authorList>
            <person name="Cai L."/>
            <person name="Zhang T."/>
        </authorList>
    </citation>
    <scope>NUCLEOTIDE SEQUENCE [LARGE SCALE GENOMIC DNA]</scope>
    <source>
        <strain evidence="1 2">AST-10</strain>
    </source>
</reference>
<dbReference type="eggNOG" id="COG3852">
    <property type="taxonomic scope" value="Bacteria"/>
</dbReference>
<keyword evidence="2" id="KW-1185">Reference proteome</keyword>
<dbReference type="EMBL" id="AUPZ01000005">
    <property type="protein sequence ID" value="EQB39844.1"/>
    <property type="molecule type" value="Genomic_DNA"/>
</dbReference>